<dbReference type="RefSeq" id="WP_377179831.1">
    <property type="nucleotide sequence ID" value="NZ_JBHTMY010000003.1"/>
</dbReference>
<evidence type="ECO:0000256" key="2">
    <source>
        <dbReference type="SAM" id="Phobius"/>
    </source>
</evidence>
<feature type="coiled-coil region" evidence="1">
    <location>
        <begin position="157"/>
        <end position="199"/>
    </location>
</feature>
<reference evidence="5" key="1">
    <citation type="journal article" date="2019" name="Int. J. Syst. Evol. Microbiol.">
        <title>The Global Catalogue of Microorganisms (GCM) 10K type strain sequencing project: providing services to taxonomists for standard genome sequencing and annotation.</title>
        <authorList>
            <consortium name="The Broad Institute Genomics Platform"/>
            <consortium name="The Broad Institute Genome Sequencing Center for Infectious Disease"/>
            <person name="Wu L."/>
            <person name="Ma J."/>
        </authorList>
    </citation>
    <scope>NUCLEOTIDE SEQUENCE [LARGE SCALE GENOMIC DNA]</scope>
    <source>
        <strain evidence="5">CCUG 61485</strain>
    </source>
</reference>
<gene>
    <name evidence="4" type="ORF">ACFQ39_13570</name>
</gene>
<evidence type="ECO:0000313" key="4">
    <source>
        <dbReference type="EMBL" id="MFD1316649.1"/>
    </source>
</evidence>
<feature type="signal peptide" evidence="3">
    <location>
        <begin position="1"/>
        <end position="21"/>
    </location>
</feature>
<feature type="transmembrane region" description="Helical" evidence="2">
    <location>
        <begin position="131"/>
        <end position="148"/>
    </location>
</feature>
<organism evidence="4 5">
    <name type="scientific">Namhaeicola litoreus</name>
    <dbReference type="NCBI Taxonomy" id="1052145"/>
    <lineage>
        <taxon>Bacteria</taxon>
        <taxon>Pseudomonadati</taxon>
        <taxon>Bacteroidota</taxon>
        <taxon>Flavobacteriia</taxon>
        <taxon>Flavobacteriales</taxon>
        <taxon>Flavobacteriaceae</taxon>
        <taxon>Namhaeicola</taxon>
    </lineage>
</organism>
<evidence type="ECO:0000256" key="1">
    <source>
        <dbReference type="SAM" id="Coils"/>
    </source>
</evidence>
<proteinExistence type="predicted"/>
<keyword evidence="3" id="KW-0732">Signal</keyword>
<accession>A0ABW3Y466</accession>
<evidence type="ECO:0000256" key="3">
    <source>
        <dbReference type="SAM" id="SignalP"/>
    </source>
</evidence>
<dbReference type="Proteomes" id="UP001597201">
    <property type="component" value="Unassembled WGS sequence"/>
</dbReference>
<feature type="chain" id="PRO_5047266045" evidence="3">
    <location>
        <begin position="22"/>
        <end position="205"/>
    </location>
</feature>
<comment type="caution">
    <text evidence="4">The sequence shown here is derived from an EMBL/GenBank/DDBJ whole genome shotgun (WGS) entry which is preliminary data.</text>
</comment>
<keyword evidence="5" id="KW-1185">Reference proteome</keyword>
<keyword evidence="2" id="KW-0472">Membrane</keyword>
<name>A0ABW3Y466_9FLAO</name>
<protein>
    <submittedName>
        <fullName evidence="4">tRNA (Guanine-N1)-methyltransferase</fullName>
    </submittedName>
</protein>
<keyword evidence="2" id="KW-0812">Transmembrane</keyword>
<sequence length="205" mass="23838">MKFSQRLFLLLILLSTFTVFAQDDEPSATLEQGAIEGQFDYLYNKSGKYQEYKVIKITSFNKLKANVLDSLLLLNKQIVESDKVIKSQLDEIKSLKDNLKTTNDNLVEITNEKDNITGFGVPMTKGLYNTIMYSLIFGLLGLLLFFIYRFKESNKVTKLAQKTLAETEEEFENYKRVSIEREQKVRRELQDELNKQKYSKKSAKE</sequence>
<dbReference type="EMBL" id="JBHTMY010000003">
    <property type="protein sequence ID" value="MFD1316649.1"/>
    <property type="molecule type" value="Genomic_DNA"/>
</dbReference>
<evidence type="ECO:0000313" key="5">
    <source>
        <dbReference type="Proteomes" id="UP001597201"/>
    </source>
</evidence>
<feature type="coiled-coil region" evidence="1">
    <location>
        <begin position="85"/>
        <end position="112"/>
    </location>
</feature>
<keyword evidence="2" id="KW-1133">Transmembrane helix</keyword>
<keyword evidence="1" id="KW-0175">Coiled coil</keyword>